<reference evidence="3" key="1">
    <citation type="submission" date="2022-07" db="EMBL/GenBank/DDBJ databases">
        <title>Phylogenomic reconstructions and comparative analyses of Kickxellomycotina fungi.</title>
        <authorList>
            <person name="Reynolds N.K."/>
            <person name="Stajich J.E."/>
            <person name="Barry K."/>
            <person name="Grigoriev I.V."/>
            <person name="Crous P."/>
            <person name="Smith M.E."/>
        </authorList>
    </citation>
    <scope>NUCLEOTIDE SEQUENCE</scope>
    <source>
        <strain evidence="3">NRRL 3115</strain>
    </source>
</reference>
<feature type="region of interest" description="Disordered" evidence="1">
    <location>
        <begin position="318"/>
        <end position="362"/>
    </location>
</feature>
<dbReference type="Proteomes" id="UP001151518">
    <property type="component" value="Unassembled WGS sequence"/>
</dbReference>
<evidence type="ECO:0000313" key="3">
    <source>
        <dbReference type="EMBL" id="KAJ2673782.1"/>
    </source>
</evidence>
<evidence type="ECO:0000256" key="2">
    <source>
        <dbReference type="SAM" id="SignalP"/>
    </source>
</evidence>
<organism evidence="3 4">
    <name type="scientific">Coemansia spiralis</name>
    <dbReference type="NCBI Taxonomy" id="417178"/>
    <lineage>
        <taxon>Eukaryota</taxon>
        <taxon>Fungi</taxon>
        <taxon>Fungi incertae sedis</taxon>
        <taxon>Zoopagomycota</taxon>
        <taxon>Kickxellomycotina</taxon>
        <taxon>Kickxellomycetes</taxon>
        <taxon>Kickxellales</taxon>
        <taxon>Kickxellaceae</taxon>
        <taxon>Coemansia</taxon>
    </lineage>
</organism>
<dbReference type="EMBL" id="JANBTW010000064">
    <property type="protein sequence ID" value="KAJ2673782.1"/>
    <property type="molecule type" value="Genomic_DNA"/>
</dbReference>
<accession>A0A9W8G4U6</accession>
<feature type="compositionally biased region" description="Pro residues" evidence="1">
    <location>
        <begin position="338"/>
        <end position="347"/>
    </location>
</feature>
<gene>
    <name evidence="3" type="ORF">GGI25_004589</name>
</gene>
<sequence>MKFLWTFALFAGSAVVSGTPYEYFASSPPSMSKPSVSTEAVFGESTAAPAIPISTEIPAVPAVPAPSSDSSSAAYIASFPPSTAPAAPSPAPDVQTMLASETPSASQELVVIEFVTVATEQPTAVVPAVPAATEASSADETIVETVICSEESVYPNSIPSAPAPTPPAPMFTATMPAASAPIEPAPWPVEEIVEIVVDSLSEPCSEEKTPATPAPWIPIPSEPMPPAPIPAPSPTSSSIEVSAETPIDTALIPCPEDGAKSSDSFTVLLPPAQPTQIEPAPAEPVVDGLDTQTSILEVPTAVVDVTTEIVVTDVAPASTTPSYASPQAPWTVATTPGPAFPAAPPAPTEDSTQPSLSSSSSSSSSGCEVLDLSWPECTCILSGCRPGLALFCGNSCRLYTPLSK</sequence>
<comment type="caution">
    <text evidence="3">The sequence shown here is derived from an EMBL/GenBank/DDBJ whole genome shotgun (WGS) entry which is preliminary data.</text>
</comment>
<proteinExistence type="predicted"/>
<keyword evidence="2" id="KW-0732">Signal</keyword>
<protein>
    <submittedName>
        <fullName evidence="3">Uncharacterized protein</fullName>
    </submittedName>
</protein>
<evidence type="ECO:0000313" key="4">
    <source>
        <dbReference type="Proteomes" id="UP001151518"/>
    </source>
</evidence>
<feature type="chain" id="PRO_5040936269" evidence="2">
    <location>
        <begin position="19"/>
        <end position="404"/>
    </location>
</feature>
<feature type="signal peptide" evidence="2">
    <location>
        <begin position="1"/>
        <end position="18"/>
    </location>
</feature>
<name>A0A9W8G4U6_9FUNG</name>
<evidence type="ECO:0000256" key="1">
    <source>
        <dbReference type="SAM" id="MobiDB-lite"/>
    </source>
</evidence>
<dbReference type="AlphaFoldDB" id="A0A9W8G4U6"/>